<sequence length="108" mass="12651">MPVILEFSHREYKTLLAEASGVPATLPVILTEHGVLEQYAKYMHLNRFKIRSWQDSSTFALQLLLEYREANKIFTTLQGRYSRRFMRQIHAMNSYSFRCASSIIIAFT</sequence>
<protein>
    <submittedName>
        <fullName evidence="1">Phage integrase protein</fullName>
    </submittedName>
</protein>
<comment type="caution">
    <text evidence="1">The sequence shown here is derived from an EMBL/GenBank/DDBJ whole genome shotgun (WGS) entry which is preliminary data.</text>
</comment>
<dbReference type="RefSeq" id="WP_005756303.1">
    <property type="nucleotide sequence ID" value="NZ_RBTD01000359.1"/>
</dbReference>
<accession>A0A3M5J0V2</accession>
<evidence type="ECO:0000313" key="1">
    <source>
        <dbReference type="EMBL" id="RMT16434.1"/>
    </source>
</evidence>
<dbReference type="EMBL" id="RBTD01000359">
    <property type="protein sequence ID" value="RMT16434.1"/>
    <property type="molecule type" value="Genomic_DNA"/>
</dbReference>
<organism evidence="1 2">
    <name type="scientific">Pseudomonas amygdali pv. mori</name>
    <dbReference type="NCBI Taxonomy" id="34065"/>
    <lineage>
        <taxon>Bacteria</taxon>
        <taxon>Pseudomonadati</taxon>
        <taxon>Pseudomonadota</taxon>
        <taxon>Gammaproteobacteria</taxon>
        <taxon>Pseudomonadales</taxon>
        <taxon>Pseudomonadaceae</taxon>
        <taxon>Pseudomonas</taxon>
        <taxon>Pseudomonas amygdali</taxon>
    </lineage>
</organism>
<dbReference type="Proteomes" id="UP000276194">
    <property type="component" value="Unassembled WGS sequence"/>
</dbReference>
<proteinExistence type="predicted"/>
<name>A0A3M5J0V2_PSEA0</name>
<dbReference type="AlphaFoldDB" id="A0A3M5J0V2"/>
<gene>
    <name evidence="1" type="ORF">ALP52_03458</name>
</gene>
<evidence type="ECO:0000313" key="2">
    <source>
        <dbReference type="Proteomes" id="UP000276194"/>
    </source>
</evidence>
<reference evidence="1 2" key="1">
    <citation type="submission" date="2018-08" db="EMBL/GenBank/DDBJ databases">
        <title>Recombination of ecologically and evolutionarily significant loci maintains genetic cohesion in the Pseudomonas syringae species complex.</title>
        <authorList>
            <person name="Dillon M."/>
            <person name="Thakur S."/>
            <person name="Almeida R.N.D."/>
            <person name="Weir B.S."/>
            <person name="Guttman D.S."/>
        </authorList>
    </citation>
    <scope>NUCLEOTIDE SEQUENCE [LARGE SCALE GENOMIC DNA]</scope>
    <source>
        <strain evidence="1 2">ICMP 6941</strain>
    </source>
</reference>